<keyword evidence="1" id="KW-0175">Coiled coil</keyword>
<dbReference type="Proteomes" id="UP000095287">
    <property type="component" value="Unplaced"/>
</dbReference>
<accession>A0A1I8ASX6</accession>
<feature type="compositionally biased region" description="Polar residues" evidence="2">
    <location>
        <begin position="231"/>
        <end position="242"/>
    </location>
</feature>
<feature type="region of interest" description="Disordered" evidence="2">
    <location>
        <begin position="206"/>
        <end position="307"/>
    </location>
</feature>
<feature type="compositionally biased region" description="Polar residues" evidence="2">
    <location>
        <begin position="252"/>
        <end position="261"/>
    </location>
</feature>
<sequence length="307" mass="34603">MNGDLISAITIARPREKTPPRPEPAAQGTVRFRPRTALAEPRGRQTAVVPDVPARLKQRKKTVAFGSTVPYSLTVDGALAKRREFSGDESSSSRNSNPVPANRQEDALKANPVSRYTGTMKEKSSEKGTLNPTIRRTEKDCGLQQKVATLQEDNEIMKKQLNALKEENLILKRENRIMKNDISDLKSRMEDVFQCLTEMVDSAPSMAMQRAQEPLQSNKPSTGIEKHSRPLSHSTPEFSVATQRVYERVLNRRQNSSSDNHYTPLLRRKGNPTESKDDSFSDLDDENHGAVGDRNRGDHRDTRNRFH</sequence>
<organism evidence="3 4">
    <name type="scientific">Steinernema glaseri</name>
    <dbReference type="NCBI Taxonomy" id="37863"/>
    <lineage>
        <taxon>Eukaryota</taxon>
        <taxon>Metazoa</taxon>
        <taxon>Ecdysozoa</taxon>
        <taxon>Nematoda</taxon>
        <taxon>Chromadorea</taxon>
        <taxon>Rhabditida</taxon>
        <taxon>Tylenchina</taxon>
        <taxon>Panagrolaimomorpha</taxon>
        <taxon>Strongyloidoidea</taxon>
        <taxon>Steinernematidae</taxon>
        <taxon>Steinernema</taxon>
    </lineage>
</organism>
<protein>
    <submittedName>
        <fullName evidence="4">PRKG1_interact domain-containing protein</fullName>
    </submittedName>
</protein>
<evidence type="ECO:0000313" key="3">
    <source>
        <dbReference type="Proteomes" id="UP000095287"/>
    </source>
</evidence>
<feature type="region of interest" description="Disordered" evidence="2">
    <location>
        <begin position="1"/>
        <end position="29"/>
    </location>
</feature>
<evidence type="ECO:0000256" key="2">
    <source>
        <dbReference type="SAM" id="MobiDB-lite"/>
    </source>
</evidence>
<name>A0A1I8ASX6_9BILA</name>
<dbReference type="WBParaSite" id="L893_g889.t1">
    <property type="protein sequence ID" value="L893_g889.t1"/>
    <property type="gene ID" value="L893_g889"/>
</dbReference>
<keyword evidence="3" id="KW-1185">Reference proteome</keyword>
<reference evidence="4" key="1">
    <citation type="submission" date="2016-11" db="UniProtKB">
        <authorList>
            <consortium name="WormBaseParasite"/>
        </authorList>
    </citation>
    <scope>IDENTIFICATION</scope>
</reference>
<dbReference type="AlphaFoldDB" id="A0A1I8ASX6"/>
<feature type="coiled-coil region" evidence="1">
    <location>
        <begin position="147"/>
        <end position="181"/>
    </location>
</feature>
<evidence type="ECO:0000313" key="4">
    <source>
        <dbReference type="WBParaSite" id="L893_g889.t1"/>
    </source>
</evidence>
<feature type="region of interest" description="Disordered" evidence="2">
    <location>
        <begin position="84"/>
        <end position="131"/>
    </location>
</feature>
<evidence type="ECO:0000256" key="1">
    <source>
        <dbReference type="SAM" id="Coils"/>
    </source>
</evidence>
<proteinExistence type="predicted"/>
<feature type="compositionally biased region" description="Basic and acidic residues" evidence="2">
    <location>
        <begin position="286"/>
        <end position="307"/>
    </location>
</feature>